<comment type="similarity">
    <text evidence="1 9">Belongs to the MCM family.</text>
</comment>
<dbReference type="EC" id="3.6.4.12" evidence="2"/>
<dbReference type="SUPFAM" id="SSF52540">
    <property type="entry name" value="P-loop containing nucleoside triphosphate hydrolases"/>
    <property type="match status" value="1"/>
</dbReference>
<dbReference type="Gene3D" id="2.20.28.10">
    <property type="match status" value="1"/>
</dbReference>
<dbReference type="PRINTS" id="PR01657">
    <property type="entry name" value="MCMFAMILY"/>
</dbReference>
<protein>
    <recommendedName>
        <fullName evidence="2">DNA helicase</fullName>
        <ecNumber evidence="2">3.6.4.12</ecNumber>
    </recommendedName>
</protein>
<dbReference type="PANTHER" id="PTHR11630:SF66">
    <property type="entry name" value="DNA REPLICATION LICENSING FACTOR MCM4"/>
    <property type="match status" value="1"/>
</dbReference>
<keyword evidence="5" id="KW-0378">Hydrolase</keyword>
<dbReference type="GO" id="GO:0005524">
    <property type="term" value="F:ATP binding"/>
    <property type="evidence" value="ECO:0007669"/>
    <property type="project" value="UniProtKB-KW"/>
</dbReference>
<accession>A0A0Q0REM6</accession>
<name>A0A0Q0REM6_9ARCH</name>
<dbReference type="InterPro" id="IPR027925">
    <property type="entry name" value="MCM_N"/>
</dbReference>
<dbReference type="GO" id="GO:0006270">
    <property type="term" value="P:DNA replication initiation"/>
    <property type="evidence" value="ECO:0007669"/>
    <property type="project" value="InterPro"/>
</dbReference>
<dbReference type="SMART" id="SM00350">
    <property type="entry name" value="MCM"/>
    <property type="match status" value="1"/>
</dbReference>
<dbReference type="RefSeq" id="WP_048101695.1">
    <property type="nucleotide sequence ID" value="NZ_JBBYJF010000011.1"/>
</dbReference>
<evidence type="ECO:0000256" key="3">
    <source>
        <dbReference type="ARBA" id="ARBA00022705"/>
    </source>
</evidence>
<evidence type="ECO:0000259" key="10">
    <source>
        <dbReference type="PROSITE" id="PS50051"/>
    </source>
</evidence>
<dbReference type="InterPro" id="IPR041562">
    <property type="entry name" value="MCM_lid"/>
</dbReference>
<dbReference type="Pfam" id="PF00493">
    <property type="entry name" value="MCM"/>
    <property type="match status" value="1"/>
</dbReference>
<dbReference type="InterPro" id="IPR001208">
    <property type="entry name" value="MCM_dom"/>
</dbReference>
<dbReference type="EMBL" id="LJCQ01000162">
    <property type="protein sequence ID" value="KPV46915.1"/>
    <property type="molecule type" value="Genomic_DNA"/>
</dbReference>
<dbReference type="EMBL" id="LKBG01000289">
    <property type="protein sequence ID" value="KQB33536.1"/>
    <property type="molecule type" value="Genomic_DNA"/>
</dbReference>
<organism evidence="12 13">
    <name type="scientific">Acidiplasma aeolicum</name>
    <dbReference type="NCBI Taxonomy" id="507754"/>
    <lineage>
        <taxon>Archaea</taxon>
        <taxon>Methanobacteriati</taxon>
        <taxon>Thermoplasmatota</taxon>
        <taxon>Thermoplasmata</taxon>
        <taxon>Thermoplasmatales</taxon>
        <taxon>Ferroplasmaceae</taxon>
        <taxon>Acidiplasma</taxon>
    </lineage>
</organism>
<dbReference type="Proteomes" id="UP000050515">
    <property type="component" value="Unassembled WGS sequence"/>
</dbReference>
<dbReference type="Gene3D" id="3.30.1640.10">
    <property type="entry name" value="mini-chromosome maintenance (MCM) complex, chain A, domain 1"/>
    <property type="match status" value="1"/>
</dbReference>
<dbReference type="FunFam" id="2.20.28.10:FF:000003">
    <property type="entry name" value="DNA helicase"/>
    <property type="match status" value="1"/>
</dbReference>
<keyword evidence="8 9" id="KW-0238">DNA-binding</keyword>
<evidence type="ECO:0000313" key="12">
    <source>
        <dbReference type="EMBL" id="KQB33536.1"/>
    </source>
</evidence>
<evidence type="ECO:0000256" key="9">
    <source>
        <dbReference type="RuleBase" id="RU004070"/>
    </source>
</evidence>
<dbReference type="InterPro" id="IPR031327">
    <property type="entry name" value="MCM"/>
</dbReference>
<reference evidence="11 14" key="1">
    <citation type="submission" date="2015-09" db="EMBL/GenBank/DDBJ databases">
        <title>Draft genome sequence of Acidiplasma aeolicum DSM 18409.</title>
        <authorList>
            <person name="Hemp J."/>
        </authorList>
    </citation>
    <scope>NUCLEOTIDE SEQUENCE [LARGE SCALE GENOMIC DNA]</scope>
    <source>
        <strain evidence="11 14">V</strain>
    </source>
</reference>
<dbReference type="Proteomes" id="UP000050320">
    <property type="component" value="Unassembled WGS sequence"/>
</dbReference>
<dbReference type="InterPro" id="IPR036388">
    <property type="entry name" value="WH-like_DNA-bd_sf"/>
</dbReference>
<dbReference type="InterPro" id="IPR008047">
    <property type="entry name" value="MCM_4"/>
</dbReference>
<evidence type="ECO:0000256" key="4">
    <source>
        <dbReference type="ARBA" id="ARBA00022741"/>
    </source>
</evidence>
<comment type="caution">
    <text evidence="12">The sequence shown here is derived from an EMBL/GenBank/DDBJ whole genome shotgun (WGS) entry which is preliminary data.</text>
</comment>
<dbReference type="Gene3D" id="3.40.50.300">
    <property type="entry name" value="P-loop containing nucleotide triphosphate hydrolases"/>
    <property type="match status" value="1"/>
</dbReference>
<evidence type="ECO:0000256" key="6">
    <source>
        <dbReference type="ARBA" id="ARBA00022806"/>
    </source>
</evidence>
<dbReference type="Pfam" id="PF17855">
    <property type="entry name" value="MCM_lid"/>
    <property type="match status" value="1"/>
</dbReference>
<dbReference type="FunFam" id="3.40.50.300:FF:000826">
    <property type="entry name" value="Replicative DNA helicase Mcm"/>
    <property type="match status" value="1"/>
</dbReference>
<dbReference type="Pfam" id="PF17207">
    <property type="entry name" value="MCM_OB"/>
    <property type="match status" value="1"/>
</dbReference>
<dbReference type="OrthoDB" id="6747at2157"/>
<evidence type="ECO:0000313" key="13">
    <source>
        <dbReference type="Proteomes" id="UP000050320"/>
    </source>
</evidence>
<dbReference type="PRINTS" id="PR01660">
    <property type="entry name" value="MCMPROTEIN4"/>
</dbReference>
<proteinExistence type="inferred from homology"/>
<dbReference type="GO" id="GO:0003697">
    <property type="term" value="F:single-stranded DNA binding"/>
    <property type="evidence" value="ECO:0007669"/>
    <property type="project" value="TreeGrafter"/>
</dbReference>
<keyword evidence="6" id="KW-0347">Helicase</keyword>
<keyword evidence="4 9" id="KW-0547">Nucleotide-binding</keyword>
<dbReference type="PATRIC" id="fig|507754.4.peg.1638"/>
<keyword evidence="13" id="KW-1185">Reference proteome</keyword>
<dbReference type="InterPro" id="IPR033762">
    <property type="entry name" value="MCM_OB"/>
</dbReference>
<dbReference type="Gene3D" id="2.40.50.140">
    <property type="entry name" value="Nucleic acid-binding proteins"/>
    <property type="match status" value="1"/>
</dbReference>
<evidence type="ECO:0000256" key="2">
    <source>
        <dbReference type="ARBA" id="ARBA00012551"/>
    </source>
</evidence>
<evidence type="ECO:0000256" key="7">
    <source>
        <dbReference type="ARBA" id="ARBA00022840"/>
    </source>
</evidence>
<keyword evidence="3" id="KW-0235">DNA replication</keyword>
<dbReference type="SUPFAM" id="SSF50249">
    <property type="entry name" value="Nucleic acid-binding proteins"/>
    <property type="match status" value="1"/>
</dbReference>
<dbReference type="GO" id="GO:0042555">
    <property type="term" value="C:MCM complex"/>
    <property type="evidence" value="ECO:0007669"/>
    <property type="project" value="InterPro"/>
</dbReference>
<evidence type="ECO:0000313" key="11">
    <source>
        <dbReference type="EMBL" id="KPV46915.1"/>
    </source>
</evidence>
<dbReference type="Pfam" id="PF14551">
    <property type="entry name" value="MCM_N"/>
    <property type="match status" value="1"/>
</dbReference>
<dbReference type="InterPro" id="IPR012340">
    <property type="entry name" value="NA-bd_OB-fold"/>
</dbReference>
<dbReference type="PROSITE" id="PS50051">
    <property type="entry name" value="MCM_2"/>
    <property type="match status" value="1"/>
</dbReference>
<evidence type="ECO:0000256" key="8">
    <source>
        <dbReference type="ARBA" id="ARBA00023125"/>
    </source>
</evidence>
<evidence type="ECO:0000256" key="1">
    <source>
        <dbReference type="ARBA" id="ARBA00008010"/>
    </source>
</evidence>
<gene>
    <name evidence="12" type="ORF">AOG54_06865</name>
    <name evidence="11" type="ORF">SE19_03350</name>
</gene>
<dbReference type="PANTHER" id="PTHR11630">
    <property type="entry name" value="DNA REPLICATION LICENSING FACTOR MCM FAMILY MEMBER"/>
    <property type="match status" value="1"/>
</dbReference>
<dbReference type="AlphaFoldDB" id="A0A0Q0REM6"/>
<dbReference type="GO" id="GO:0017116">
    <property type="term" value="F:single-stranded DNA helicase activity"/>
    <property type="evidence" value="ECO:0007669"/>
    <property type="project" value="TreeGrafter"/>
</dbReference>
<evidence type="ECO:0000256" key="5">
    <source>
        <dbReference type="ARBA" id="ARBA00022801"/>
    </source>
</evidence>
<reference evidence="12 13" key="2">
    <citation type="submission" date="2015-09" db="EMBL/GenBank/DDBJ databases">
        <title>Heavy metals and arsenic resistance mechanisms in polyextremophilic archaea of the family Ferroplasmaceae.</title>
        <authorList>
            <person name="Bulaev A.G."/>
            <person name="Kanygina A.V."/>
        </authorList>
    </citation>
    <scope>NUCLEOTIDE SEQUENCE [LARGE SCALE GENOMIC DNA]</scope>
    <source>
        <strain evidence="12 13">VT</strain>
    </source>
</reference>
<dbReference type="GeneID" id="84222307"/>
<keyword evidence="7 9" id="KW-0067">ATP-binding</keyword>
<dbReference type="InterPro" id="IPR027417">
    <property type="entry name" value="P-loop_NTPase"/>
</dbReference>
<sequence>MINPDIETDKIKRYWQDFFDQYDYNDQINNLRSIYPDEKSLYISYNDITGFDETFAQSLMEDPTLYFSIGEEYIRDTIGLYNNRIKRIDIRLTDVPDITGIKYEIRNVRSCNVGTFISISGIIRKNTEVLPRLERAAFKCPACGELTYVNEDYQRLVEPSSCQHCGYNKGKLKLIPEESEFVDTQKLEIQENPDNIDGTSQPQRITVIMEDDIAGKVFPGDRVTIYGILKADQKHIGTIMLTEFNIYLYANNYKKETKDFEDIKINEDDEKQIRELAKDPNIIKRLSKSIAPSIYGLEIIKTALVLQLFGGERKIMKDGTKIRGDIHILMVGDPGTAKSQLLRYMTMISPRSVFAFGKGSSAAGLTAAAVRDDFGEGRWTLEAGALVLADNGFVAIDELDKMDDRDTASMHEAMEQQSVTISKAGIMATLKSRCSILAAANPKFGRYDPLKSITEQIDFPPPLLSRFDIIFKLIDTPNREMDGKLAEHILMTHRLGEIYKGLENNNVDIKIPDEENFIPEIDKDLIRKYVSYAKNHVFPRLSNEAIDILREEYIKTRSSGGDSIPITARQLESTIRLAEAAAKARLSPIVTAEDALLAKSIVDYYLREVSSMNGKVDIDILNSGISSRQRSELEIVLGVIKELKEAKNRAPEVKEVLDELQARGISRERAESDIEKLNSMGEIYRPSDKRIDVLK</sequence>
<dbReference type="Gene3D" id="1.10.10.10">
    <property type="entry name" value="Winged helix-like DNA-binding domain superfamily/Winged helix DNA-binding domain"/>
    <property type="match status" value="1"/>
</dbReference>
<feature type="domain" description="MCM C-terminal AAA(+) ATPase" evidence="10">
    <location>
        <begin position="282"/>
        <end position="489"/>
    </location>
</feature>
<evidence type="ECO:0000313" key="14">
    <source>
        <dbReference type="Proteomes" id="UP000050515"/>
    </source>
</evidence>
<dbReference type="GO" id="GO:0016787">
    <property type="term" value="F:hydrolase activity"/>
    <property type="evidence" value="ECO:0007669"/>
    <property type="project" value="UniProtKB-KW"/>
</dbReference>